<evidence type="ECO:0000256" key="1">
    <source>
        <dbReference type="SAM" id="Coils"/>
    </source>
</evidence>
<organism evidence="2 3">
    <name type="scientific">Pseudomonas frederiksbergensis</name>
    <dbReference type="NCBI Taxonomy" id="104087"/>
    <lineage>
        <taxon>Bacteria</taxon>
        <taxon>Pseudomonadati</taxon>
        <taxon>Pseudomonadota</taxon>
        <taxon>Gammaproteobacteria</taxon>
        <taxon>Pseudomonadales</taxon>
        <taxon>Pseudomonadaceae</taxon>
        <taxon>Pseudomonas</taxon>
    </lineage>
</organism>
<dbReference type="EMBL" id="JQGJ01000002">
    <property type="protein sequence ID" value="KHK65871.1"/>
    <property type="molecule type" value="Genomic_DNA"/>
</dbReference>
<dbReference type="Proteomes" id="UP000030949">
    <property type="component" value="Unassembled WGS sequence"/>
</dbReference>
<evidence type="ECO:0000313" key="2">
    <source>
        <dbReference type="EMBL" id="KHK65871.1"/>
    </source>
</evidence>
<evidence type="ECO:0000313" key="3">
    <source>
        <dbReference type="Proteomes" id="UP000030949"/>
    </source>
</evidence>
<name>A0A0B1Z9G9_9PSED</name>
<gene>
    <name evidence="2" type="ORF">JZ00_03585</name>
</gene>
<dbReference type="AlphaFoldDB" id="A0A0B1Z9G9"/>
<feature type="coiled-coil region" evidence="1">
    <location>
        <begin position="16"/>
        <end position="47"/>
    </location>
</feature>
<comment type="caution">
    <text evidence="2">The sequence shown here is derived from an EMBL/GenBank/DDBJ whole genome shotgun (WGS) entry which is preliminary data.</text>
</comment>
<sequence>MMKGPPLDNKIISDQIHIAEDMLRVARDELEDERVQMESALAGEKRAKAFIEFLERADERRSALYPFSSVRDNYLSAGFGGVQANELERHRDYLNQMISYARRKENEVRRLEEMVALLEKDISQLQTVEGYGFGGILHFFAVKNLGWGQTALCNLGHHGDLPPRLNPPS</sequence>
<keyword evidence="1" id="KW-0175">Coiled coil</keyword>
<accession>A0A0B1Z9G9</accession>
<dbReference type="RefSeq" id="WP_039588936.1">
    <property type="nucleotide sequence ID" value="NZ_JQGJ02000004.1"/>
</dbReference>
<protein>
    <submittedName>
        <fullName evidence="2">Uncharacterized protein</fullName>
    </submittedName>
</protein>
<dbReference type="OrthoDB" id="6881298at2"/>
<reference evidence="3" key="1">
    <citation type="submission" date="2015-03" db="EMBL/GenBank/DDBJ databases">
        <title>Pseudomonas frederiksbergensis hydrocarbon degrader.</title>
        <authorList>
            <person name="Brown L.M."/>
            <person name="Ruiz O.N."/>
            <person name="Mueller S."/>
            <person name="Gunasekera T.S."/>
        </authorList>
    </citation>
    <scope>NUCLEOTIDE SEQUENCE [LARGE SCALE GENOMIC DNA]</scope>
    <source>
        <strain evidence="3">SI8</strain>
    </source>
</reference>
<feature type="coiled-coil region" evidence="1">
    <location>
        <begin position="94"/>
        <end position="128"/>
    </location>
</feature>
<proteinExistence type="predicted"/>